<name>A0A4Y3PLR9_BREPA</name>
<protein>
    <recommendedName>
        <fullName evidence="4">Amidophosphoribosyltransferase</fullName>
    </recommendedName>
</protein>
<comment type="caution">
    <text evidence="2">The sequence shown here is derived from an EMBL/GenBank/DDBJ whole genome shotgun (WGS) entry which is preliminary data.</text>
</comment>
<dbReference type="PANTHER" id="PTHR47505">
    <property type="entry name" value="DNA UTILIZATION PROTEIN YHGH"/>
    <property type="match status" value="1"/>
</dbReference>
<dbReference type="AlphaFoldDB" id="A0A4Y3PLR9"/>
<gene>
    <name evidence="2" type="ORF">BPA01_09610</name>
</gene>
<accession>A0A4Y3PLR9</accession>
<dbReference type="PANTHER" id="PTHR47505:SF1">
    <property type="entry name" value="DNA UTILIZATION PROTEIN YHGH"/>
    <property type="match status" value="1"/>
</dbReference>
<dbReference type="InterPro" id="IPR051910">
    <property type="entry name" value="ComF/GntX_DNA_util-trans"/>
</dbReference>
<dbReference type="Proteomes" id="UP000316882">
    <property type="component" value="Unassembled WGS sequence"/>
</dbReference>
<dbReference type="EMBL" id="BJMH01000003">
    <property type="protein sequence ID" value="GEB31381.1"/>
    <property type="molecule type" value="Genomic_DNA"/>
</dbReference>
<organism evidence="2 3">
    <name type="scientific">Brevibacillus parabrevis</name>
    <dbReference type="NCBI Taxonomy" id="54914"/>
    <lineage>
        <taxon>Bacteria</taxon>
        <taxon>Bacillati</taxon>
        <taxon>Bacillota</taxon>
        <taxon>Bacilli</taxon>
        <taxon>Bacillales</taxon>
        <taxon>Paenibacillaceae</taxon>
        <taxon>Brevibacillus</taxon>
    </lineage>
</organism>
<reference evidence="2 3" key="1">
    <citation type="submission" date="2019-06" db="EMBL/GenBank/DDBJ databases">
        <title>Whole genome shotgun sequence of Brevibacillus parabrevis NBRC 12334.</title>
        <authorList>
            <person name="Hosoyama A."/>
            <person name="Uohara A."/>
            <person name="Ohji S."/>
            <person name="Ichikawa N."/>
        </authorList>
    </citation>
    <scope>NUCLEOTIDE SEQUENCE [LARGE SCALE GENOMIC DNA]</scope>
    <source>
        <strain evidence="2 3">NBRC 12334</strain>
    </source>
</reference>
<evidence type="ECO:0008006" key="4">
    <source>
        <dbReference type="Google" id="ProtNLM"/>
    </source>
</evidence>
<evidence type="ECO:0000313" key="3">
    <source>
        <dbReference type="Proteomes" id="UP000316882"/>
    </source>
</evidence>
<evidence type="ECO:0000313" key="2">
    <source>
        <dbReference type="EMBL" id="GEB31381.1"/>
    </source>
</evidence>
<dbReference type="SUPFAM" id="SSF53271">
    <property type="entry name" value="PRTase-like"/>
    <property type="match status" value="1"/>
</dbReference>
<dbReference type="InterPro" id="IPR029057">
    <property type="entry name" value="PRTase-like"/>
</dbReference>
<dbReference type="Gene3D" id="3.40.50.2020">
    <property type="match status" value="1"/>
</dbReference>
<dbReference type="CDD" id="cd06223">
    <property type="entry name" value="PRTases_typeI"/>
    <property type="match status" value="1"/>
</dbReference>
<dbReference type="RefSeq" id="WP_122962639.1">
    <property type="nucleotide sequence ID" value="NZ_BJMH01000003.1"/>
</dbReference>
<keyword evidence="3" id="KW-1185">Reference proteome</keyword>
<comment type="similarity">
    <text evidence="1">Belongs to the ComF/GntX family.</text>
</comment>
<evidence type="ECO:0000256" key="1">
    <source>
        <dbReference type="ARBA" id="ARBA00008007"/>
    </source>
</evidence>
<sequence length="286" mass="31327">MTIQSCVACGGHLNALQREGIVRKRARSLSSSAATYPVVYRLLQKLQVCAGCLEALPFIGEQICRQCGRDMCGEVICRDGLCRDCVDRASVPLSNNRSLLQYDEKGKSLVSLFKYRGDERLASFFSALLTIAIYRYHHTPSRFTCITTVPLHPTRLRERGFNQVELLAKALGHAIGVPVKTLLERTKATEKLSKQGGRVHREESMRDAFAWAQGAVLADLSSACSGGIARAKVKGGANSPVMSGTPLRVLLIDDIYTTGSTLRSCASTLRAHLGTVCEIYSLTIYR</sequence>
<dbReference type="STRING" id="54914.AV540_22980"/>
<dbReference type="InterPro" id="IPR000836">
    <property type="entry name" value="PRTase_dom"/>
</dbReference>
<proteinExistence type="inferred from homology"/>